<feature type="chain" id="PRO_5031488343" evidence="1">
    <location>
        <begin position="20"/>
        <end position="1293"/>
    </location>
</feature>
<dbReference type="InterPro" id="IPR016024">
    <property type="entry name" value="ARM-type_fold"/>
</dbReference>
<dbReference type="SUPFAM" id="SSF48371">
    <property type="entry name" value="ARM repeat"/>
    <property type="match status" value="1"/>
</dbReference>
<dbReference type="Gene3D" id="2.130.10.10">
    <property type="entry name" value="YVTN repeat-like/Quinoprotein amine dehydrogenase"/>
    <property type="match status" value="1"/>
</dbReference>
<name>A0A7S3XE91_9CHLO</name>
<evidence type="ECO:0000256" key="1">
    <source>
        <dbReference type="SAM" id="SignalP"/>
    </source>
</evidence>
<dbReference type="SUPFAM" id="SSF50978">
    <property type="entry name" value="WD40 repeat-like"/>
    <property type="match status" value="1"/>
</dbReference>
<protein>
    <submittedName>
        <fullName evidence="2">Uncharacterized protein</fullName>
    </submittedName>
</protein>
<dbReference type="InterPro" id="IPR036322">
    <property type="entry name" value="WD40_repeat_dom_sf"/>
</dbReference>
<feature type="signal peptide" evidence="1">
    <location>
        <begin position="1"/>
        <end position="19"/>
    </location>
</feature>
<organism evidence="2">
    <name type="scientific">Picocystis salinarum</name>
    <dbReference type="NCBI Taxonomy" id="88271"/>
    <lineage>
        <taxon>Eukaryota</taxon>
        <taxon>Viridiplantae</taxon>
        <taxon>Chlorophyta</taxon>
        <taxon>Picocystophyceae</taxon>
        <taxon>Picocystales</taxon>
        <taxon>Picocystaceae</taxon>
        <taxon>Picocystis</taxon>
    </lineage>
</organism>
<sequence length="1293" mass="141323">MFNCIFMCVNTLSTLFVFCWFHPEIALISRDLDGSFWHGMVTMMVQAGPSDDFGFASTRLDWCSCTRLSLASPFPRAMRCVQAYFAASPTACFLPCSSCTATTSGNRRHGHASSRAEEEDVHWLVLADENGRAMLLCDDQSISGKQKWRLERCVVMHSRHLRLEQEGDEVGEANRAWDACVKHCQLHHSPARTNVVKWENEDSLDAKQLSDRKDGTSKLGIQDKPGTESNRCIAYSTSKRHKLVLQSTRWTLYCQDCWVKLPHGKLESREKGIHYRILAFENMRNARGTHWEGACIIAENLKHHTCTVRVALYERHGKVNVLQARYDMNAHPEAHKVQLRKASASLPRTLQLQSVEASFVAPVDMNTFAQVVDSPDAAVGQRDNWLQFWHIEETEKEGLALLPREALEFGPDVGRMENLEGIGSTCVLAAGGDSFCPSVMAVGYTDGSIVLQQMLGDGTSCHRLHSTPITCLGEVFLQKGANLNCDQEARTFLASGASDGTMALLDLEEESVIAQWTPFASRVAAIYTPPLPSPNDSQSWLQSCFAAVDSKGAVCIYNIASRRSLHILVGLPSQPTDIAWDVAHAYLFCLCKNSKADHHAKPSCTVYVWDILSGKLERTLTGSAAIDLYGELKKDKDGSTLPRGILPQVNHLATASSYSGGGAEDSLSGQYMPIRAVSVLQNAAILDVNVRTLLAKALPSVCSSVGALFRVSSKGQGTEEARRFERNRALTAMRLALATLHFWGVNTNLDEILQVELAVHPLSSILPVFNSVTASLEDGTLMFEMGKSTTQDPSSSARVLAVLAITNLLIEEAPNAQNACVALTTFYGLQIWEQFESMVVSDLSLFATHWQDPSQPVRDAAHMLMGSSIRQLSKETLEDILGFDESGLLQQPSHQEEIFSTRVLTACAACAAAPDHINKMAPNLAPCVVPHLAKMVLQAPAPYSAAAASILVDGLKCNWGELLSMDLAAFMKEVLVLYDVVSITDGGSRGPRRRTDMPATGSGTFWQATEYTAGAIAALGQTLKHPSPSESTEVKGFNASTELMHCRAALSRLLPALAAADPLLFFTIVVQRMVVLAPNSTAHIHGLMTAVQLVQQYPAVAMTALPQLRSLLMLAISPLVPQRRATCLQASTALVKELAEHLPCVDYLPDSMLFAVSVSEQLPSGAPLVEIYDLHSAMKRYVLLDEESKNPIHIHACKISAVSLDPTGLRAAAFILESLCILIWDLQVPWHARITNKPAELRPHCCCKSTTGRHPAPLSGITPATLHKLTMGWSGSSQVDVSYCNNLMLSFAV</sequence>
<dbReference type="GO" id="GO:0005737">
    <property type="term" value="C:cytoplasm"/>
    <property type="evidence" value="ECO:0007669"/>
    <property type="project" value="TreeGrafter"/>
</dbReference>
<accession>A0A7S3XE91</accession>
<dbReference type="PANTHER" id="PTHR44099:SF4">
    <property type="entry name" value="RABCONNECTIN-3B, ISOFORM A"/>
    <property type="match status" value="1"/>
</dbReference>
<evidence type="ECO:0000313" key="2">
    <source>
        <dbReference type="EMBL" id="CAE0610795.1"/>
    </source>
</evidence>
<dbReference type="EMBL" id="HBIS01005134">
    <property type="protein sequence ID" value="CAE0610795.1"/>
    <property type="molecule type" value="Transcribed_RNA"/>
</dbReference>
<keyword evidence="1" id="KW-0732">Signal</keyword>
<dbReference type="PANTHER" id="PTHR44099">
    <property type="entry name" value="RABCONNECTIN-3B, ISOFORM A"/>
    <property type="match status" value="1"/>
</dbReference>
<proteinExistence type="predicted"/>
<dbReference type="InterPro" id="IPR015943">
    <property type="entry name" value="WD40/YVTN_repeat-like_dom_sf"/>
</dbReference>
<reference evidence="2" key="1">
    <citation type="submission" date="2021-01" db="EMBL/GenBank/DDBJ databases">
        <authorList>
            <person name="Corre E."/>
            <person name="Pelletier E."/>
            <person name="Niang G."/>
            <person name="Scheremetjew M."/>
            <person name="Finn R."/>
            <person name="Kale V."/>
            <person name="Holt S."/>
            <person name="Cochrane G."/>
            <person name="Meng A."/>
            <person name="Brown T."/>
            <person name="Cohen L."/>
        </authorList>
    </citation>
    <scope>NUCLEOTIDE SEQUENCE</scope>
    <source>
        <strain evidence="2">CCMP1897</strain>
    </source>
</reference>
<gene>
    <name evidence="2" type="ORF">PSAL00342_LOCUS4630</name>
</gene>
<dbReference type="InterPro" id="IPR049916">
    <property type="entry name" value="WDR72-like"/>
</dbReference>